<dbReference type="Proteomes" id="UP001152320">
    <property type="component" value="Chromosome 3"/>
</dbReference>
<feature type="domain" description="Tudor" evidence="20">
    <location>
        <begin position="972"/>
        <end position="1035"/>
    </location>
</feature>
<accession>A0A9Q1CGC5</accession>
<dbReference type="InterPro" id="IPR013087">
    <property type="entry name" value="Znf_C2H2_type"/>
</dbReference>
<organism evidence="23 24">
    <name type="scientific">Holothuria leucospilota</name>
    <name type="common">Black long sea cucumber</name>
    <name type="synonym">Mertensiothuria leucospilota</name>
    <dbReference type="NCBI Taxonomy" id="206669"/>
    <lineage>
        <taxon>Eukaryota</taxon>
        <taxon>Metazoa</taxon>
        <taxon>Echinodermata</taxon>
        <taxon>Eleutherozoa</taxon>
        <taxon>Echinozoa</taxon>
        <taxon>Holothuroidea</taxon>
        <taxon>Aspidochirotacea</taxon>
        <taxon>Aspidochirotida</taxon>
        <taxon>Holothuriidae</taxon>
        <taxon>Holothuria</taxon>
    </lineage>
</organism>
<dbReference type="SUPFAM" id="SSF63748">
    <property type="entry name" value="Tudor/PWWP/MBT"/>
    <property type="match status" value="1"/>
</dbReference>
<protein>
    <recommendedName>
        <fullName evidence="17">ATP-dependent RNA helicase TDRD9</fullName>
        <ecNumber evidence="4">3.6.4.13</ecNumber>
    </recommendedName>
    <alternativeName>
        <fullName evidence="18">Tudor domain-containing protein 9</fullName>
    </alternativeName>
</protein>
<dbReference type="PROSITE" id="PS50304">
    <property type="entry name" value="TUDOR"/>
    <property type="match status" value="1"/>
</dbReference>
<dbReference type="Gene3D" id="1.20.120.1080">
    <property type="match status" value="1"/>
</dbReference>
<dbReference type="PROSITE" id="PS00028">
    <property type="entry name" value="ZINC_FINGER_C2H2_1"/>
    <property type="match status" value="1"/>
</dbReference>
<dbReference type="InterPro" id="IPR001650">
    <property type="entry name" value="Helicase_C-like"/>
</dbReference>
<evidence type="ECO:0000256" key="1">
    <source>
        <dbReference type="ARBA" id="ARBA00004123"/>
    </source>
</evidence>
<dbReference type="GO" id="GO:0003724">
    <property type="term" value="F:RNA helicase activity"/>
    <property type="evidence" value="ECO:0007669"/>
    <property type="project" value="UniProtKB-EC"/>
</dbReference>
<dbReference type="GO" id="GO:0007283">
    <property type="term" value="P:spermatogenesis"/>
    <property type="evidence" value="ECO:0007669"/>
    <property type="project" value="UniProtKB-KW"/>
</dbReference>
<dbReference type="GO" id="GO:0016787">
    <property type="term" value="F:hydrolase activity"/>
    <property type="evidence" value="ECO:0007669"/>
    <property type="project" value="UniProtKB-KW"/>
</dbReference>
<dbReference type="Gene3D" id="2.40.50.90">
    <property type="match status" value="1"/>
</dbReference>
<evidence type="ECO:0000259" key="22">
    <source>
        <dbReference type="PROSITE" id="PS51194"/>
    </source>
</evidence>
<dbReference type="GO" id="GO:0005634">
    <property type="term" value="C:nucleus"/>
    <property type="evidence" value="ECO:0007669"/>
    <property type="project" value="UniProtKB-SubCell"/>
</dbReference>
<dbReference type="InterPro" id="IPR014001">
    <property type="entry name" value="Helicase_ATP-bd"/>
</dbReference>
<dbReference type="OrthoDB" id="66977at2759"/>
<dbReference type="InterPro" id="IPR027417">
    <property type="entry name" value="P-loop_NTPase"/>
</dbReference>
<keyword evidence="11" id="KW-0067">ATP-binding</keyword>
<dbReference type="InterPro" id="IPR002999">
    <property type="entry name" value="Tudor"/>
</dbReference>
<dbReference type="GO" id="GO:0005524">
    <property type="term" value="F:ATP binding"/>
    <property type="evidence" value="ECO:0007669"/>
    <property type="project" value="UniProtKB-KW"/>
</dbReference>
<evidence type="ECO:0000256" key="11">
    <source>
        <dbReference type="ARBA" id="ARBA00022840"/>
    </source>
</evidence>
<evidence type="ECO:0000256" key="9">
    <source>
        <dbReference type="ARBA" id="ARBA00022801"/>
    </source>
</evidence>
<dbReference type="Gene3D" id="2.30.30.140">
    <property type="match status" value="1"/>
</dbReference>
<dbReference type="EC" id="3.6.4.13" evidence="4"/>
<comment type="similarity">
    <text evidence="3">Belongs to the DEAD box helicase family. DEAH subfamily.</text>
</comment>
<evidence type="ECO:0000313" key="23">
    <source>
        <dbReference type="EMBL" id="KAJ8044782.1"/>
    </source>
</evidence>
<evidence type="ECO:0000256" key="3">
    <source>
        <dbReference type="ARBA" id="ARBA00008792"/>
    </source>
</evidence>
<feature type="domain" description="Helicase ATP-binding" evidence="21">
    <location>
        <begin position="165"/>
        <end position="332"/>
    </location>
</feature>
<dbReference type="SMART" id="SM00487">
    <property type="entry name" value="DEXDc"/>
    <property type="match status" value="1"/>
</dbReference>
<gene>
    <name evidence="23" type="ORF">HOLleu_07632</name>
</gene>
<keyword evidence="5" id="KW-0217">Developmental protein</keyword>
<dbReference type="CDD" id="cd18791">
    <property type="entry name" value="SF2_C_RHA"/>
    <property type="match status" value="1"/>
</dbReference>
<dbReference type="GO" id="GO:0051321">
    <property type="term" value="P:meiotic cell cycle"/>
    <property type="evidence" value="ECO:0007669"/>
    <property type="project" value="UniProtKB-KW"/>
</dbReference>
<keyword evidence="14" id="KW-0539">Nucleus</keyword>
<dbReference type="PROSITE" id="PS51192">
    <property type="entry name" value="HELICASE_ATP_BIND_1"/>
    <property type="match status" value="1"/>
</dbReference>
<dbReference type="PROSITE" id="PS51194">
    <property type="entry name" value="HELICASE_CTER"/>
    <property type="match status" value="1"/>
</dbReference>
<dbReference type="SMART" id="SM00333">
    <property type="entry name" value="TUDOR"/>
    <property type="match status" value="1"/>
</dbReference>
<dbReference type="InterPro" id="IPR035437">
    <property type="entry name" value="SNase_OB-fold_sf"/>
</dbReference>
<evidence type="ECO:0000256" key="6">
    <source>
        <dbReference type="ARBA" id="ARBA00022490"/>
    </source>
</evidence>
<dbReference type="FunFam" id="3.40.50.300:FF:001113">
    <property type="entry name" value="ATP-dependent RNA helicase TDRD9"/>
    <property type="match status" value="1"/>
</dbReference>
<dbReference type="Pfam" id="PF00271">
    <property type="entry name" value="Helicase_C"/>
    <property type="match status" value="1"/>
</dbReference>
<keyword evidence="10 23" id="KW-0347">Helicase</keyword>
<name>A0A9Q1CGC5_HOLLE</name>
<evidence type="ECO:0000256" key="17">
    <source>
        <dbReference type="ARBA" id="ARBA00074173"/>
    </source>
</evidence>
<dbReference type="SUPFAM" id="SSF52540">
    <property type="entry name" value="P-loop containing nucleoside triphosphate hydrolases"/>
    <property type="match status" value="1"/>
</dbReference>
<comment type="subcellular location">
    <subcellularLocation>
        <location evidence="2">Cytoplasm</location>
    </subcellularLocation>
    <subcellularLocation>
        <location evidence="1">Nucleus</location>
    </subcellularLocation>
</comment>
<evidence type="ECO:0000259" key="20">
    <source>
        <dbReference type="PROSITE" id="PS50304"/>
    </source>
</evidence>
<keyword evidence="7" id="KW-0547">Nucleotide-binding</keyword>
<proteinExistence type="inferred from homology"/>
<feature type="domain" description="Helicase C-terminal" evidence="22">
    <location>
        <begin position="380"/>
        <end position="562"/>
    </location>
</feature>
<evidence type="ECO:0000256" key="4">
    <source>
        <dbReference type="ARBA" id="ARBA00012552"/>
    </source>
</evidence>
<dbReference type="GO" id="GO:0005737">
    <property type="term" value="C:cytoplasm"/>
    <property type="evidence" value="ECO:0007669"/>
    <property type="project" value="UniProtKB-SubCell"/>
</dbReference>
<reference evidence="23" key="1">
    <citation type="submission" date="2021-10" db="EMBL/GenBank/DDBJ databases">
        <title>Tropical sea cucumber genome reveals ecological adaptation and Cuvierian tubules defense mechanism.</title>
        <authorList>
            <person name="Chen T."/>
        </authorList>
    </citation>
    <scope>NUCLEOTIDE SEQUENCE</scope>
    <source>
        <strain evidence="23">Nanhai2018</strain>
        <tissue evidence="23">Muscle</tissue>
    </source>
</reference>
<keyword evidence="9" id="KW-0378">Hydrolase</keyword>
<evidence type="ECO:0000256" key="5">
    <source>
        <dbReference type="ARBA" id="ARBA00022473"/>
    </source>
</evidence>
<dbReference type="InterPro" id="IPR011545">
    <property type="entry name" value="DEAD/DEAH_box_helicase_dom"/>
</dbReference>
<dbReference type="Pfam" id="PF00567">
    <property type="entry name" value="TUDOR"/>
    <property type="match status" value="1"/>
</dbReference>
<feature type="region of interest" description="Disordered" evidence="19">
    <location>
        <begin position="56"/>
        <end position="75"/>
    </location>
</feature>
<dbReference type="PANTHER" id="PTHR18934:SF113">
    <property type="entry name" value="ATP-DEPENDENT RNA HELICASE TDRD9"/>
    <property type="match status" value="1"/>
</dbReference>
<evidence type="ECO:0000256" key="15">
    <source>
        <dbReference type="ARBA" id="ARBA00023254"/>
    </source>
</evidence>
<keyword evidence="8" id="KW-0221">Differentiation</keyword>
<evidence type="ECO:0000256" key="18">
    <source>
        <dbReference type="ARBA" id="ARBA00081664"/>
    </source>
</evidence>
<keyword evidence="15" id="KW-0469">Meiosis</keyword>
<dbReference type="Pfam" id="PF00270">
    <property type="entry name" value="DEAD"/>
    <property type="match status" value="1"/>
</dbReference>
<evidence type="ECO:0000259" key="21">
    <source>
        <dbReference type="PROSITE" id="PS51192"/>
    </source>
</evidence>
<evidence type="ECO:0000256" key="2">
    <source>
        <dbReference type="ARBA" id="ARBA00004496"/>
    </source>
</evidence>
<comment type="caution">
    <text evidence="23">The sequence shown here is derived from an EMBL/GenBank/DDBJ whole genome shotgun (WGS) entry which is preliminary data.</text>
</comment>
<dbReference type="InterPro" id="IPR007502">
    <property type="entry name" value="Helicase-assoc_dom"/>
</dbReference>
<dbReference type="GO" id="GO:0031047">
    <property type="term" value="P:regulatory ncRNA-mediated gene silencing"/>
    <property type="evidence" value="ECO:0007669"/>
    <property type="project" value="UniProtKB-KW"/>
</dbReference>
<evidence type="ECO:0000256" key="12">
    <source>
        <dbReference type="ARBA" id="ARBA00022871"/>
    </source>
</evidence>
<evidence type="ECO:0000256" key="13">
    <source>
        <dbReference type="ARBA" id="ARBA00023158"/>
    </source>
</evidence>
<evidence type="ECO:0000256" key="8">
    <source>
        <dbReference type="ARBA" id="ARBA00022782"/>
    </source>
</evidence>
<dbReference type="EMBL" id="JAIZAY010000003">
    <property type="protein sequence ID" value="KAJ8044782.1"/>
    <property type="molecule type" value="Genomic_DNA"/>
</dbReference>
<dbReference type="PANTHER" id="PTHR18934">
    <property type="entry name" value="ATP-DEPENDENT RNA HELICASE"/>
    <property type="match status" value="1"/>
</dbReference>
<dbReference type="SMART" id="SM00490">
    <property type="entry name" value="HELICc"/>
    <property type="match status" value="1"/>
</dbReference>
<sequence length="1472" mass="167663">MSNRMTNELTFDQIDDWFKIGGPPATQTAYVPRSSRKVTPQVKGYGIGAGLGRGLIRPAYTPGQHSRPPGVSGRTDYAAQYRDAFEREQFEDSDDDDDDDVKTVYSVKTTGRSLSDIESISDLASLNIHPDGTTPEIAVLAYQNYNFDHEYNKSLPITAHHDQIINMIECNRVTIIQGATGSGKTTQVPQYILDQYVEENRHCNIIVTQPRKIAAISIARRVCQERKWQLGTLVGYQVVGLEKKTSEDTRLTYVTTGVLLQKLINTRSMTEYTHVILDEVHERDQDTDFSLLVVRKLQRSNSRHVKVILMSATFNTTQFGEYFGIPIQGRLQPPPVVNIDGRLFDVKEYYTDDVTEIHETPYPKYDDPTIDQDTYELAVRLIFHFDNMEREEHGITDGSLPKERGSVLVFLPGLQEITTLDKLLRGDSNSNRLWVLPLHSSITNQEQSQVFSKAQETFRKVILATNIAESSITVPDIKYVIDFMLTKNMVRDMETNYQCLKLNWASKANAIQRKGRAGRVSNGRCYRLVRRSFYNTYIQEYGIAEMLRCPLEQLVLRVKILDLGEPKAILALALEPPNLEDIETTILLLKEVGALTTVTSGVMNPHDGELTFLGRILAALPVDVKIGKLIVMGYVFGCLKECLIIGASLSLKSFFTSPYGRHLEAYRAKMQWANGSFSDPISILNAYLDWEHSSQTGMFLRSRHSEKDWCKKKMTEMTTIREVAKLVRELGERLQNFNISLPRENSRSRSEADQMEDMLVLKMVLAGAMYPNYFSVIPSDEAEALKMLSGRDPCTTVMLKNVPNHGYLYRIPIASLFAKCGKGKKLYFEGTKCFVEFEKPHHTDPSSYGCPILPAVFHACKMRQLRMNMEIEEYHIDTSQLQALEAAQESQRQVNKLKTNRMEVSMDQLGQPKHVALPAADQQWTDLKVTEVVDGNRFWAIYSGQEVQRQLVQMMKLINKEDLAHLKDLQQRPRVGQYLLAPFYDTSGEYFYRARVEKVIEDRPPLVEVFFMDYGNVSVVPVSRLKEMTEKHLQLPFQAIQCVLANIKPSSKLPKNQWHPKAREWLTSAILEEDILAKIYSIVSGVLHVEVYQCAVMGQEVDPPLFINQQMADKGLADSCEESYISKMSHIQREEETTCPSLDPGWMDASMLSDPQNPLKNLKIKGRVRLHGPSSPYEVTFCSMTRVGGLRTVRVERESVNSVALCTEQQENYEKMMIAAHIRINNAGNVLLVRDSTIMPSIRGLPALCSMLFAPTMELRRDKKKSRLTGALCGLGWDPFTKQSVLPDHDIEVTFDSNVTLQDIKEINGVRIGINLALASQDQVSSQYGGVRSIQKQARTKLLSLINKRRDAVEPVDFRRPYQWNLIPEEDVLDPTITTFPEHNFPPLYQYHKSVVLEKQNGVNGESVDEQIRIKLEQLEELHQKASRSTAPFEKSVMCFLCESVFYSPRDLLYHLDAPRHRNEEERLNFHF</sequence>
<keyword evidence="12" id="KW-0744">Spermatogenesis</keyword>
<dbReference type="FunFam" id="1.20.120.1080:FF:000081">
    <property type="entry name" value="Tudor domain containing 9"/>
    <property type="match status" value="1"/>
</dbReference>
<keyword evidence="13" id="KW-0943">RNA-mediated gene silencing</keyword>
<evidence type="ECO:0000256" key="19">
    <source>
        <dbReference type="SAM" id="MobiDB-lite"/>
    </source>
</evidence>
<evidence type="ECO:0000256" key="16">
    <source>
        <dbReference type="ARBA" id="ARBA00047984"/>
    </source>
</evidence>
<evidence type="ECO:0000256" key="7">
    <source>
        <dbReference type="ARBA" id="ARBA00022741"/>
    </source>
</evidence>
<dbReference type="GO" id="GO:0003723">
    <property type="term" value="F:RNA binding"/>
    <property type="evidence" value="ECO:0007669"/>
    <property type="project" value="TreeGrafter"/>
</dbReference>
<dbReference type="GO" id="GO:0030154">
    <property type="term" value="P:cell differentiation"/>
    <property type="evidence" value="ECO:0007669"/>
    <property type="project" value="UniProtKB-KW"/>
</dbReference>
<comment type="catalytic activity">
    <reaction evidence="16">
        <text>ATP + H2O = ADP + phosphate + H(+)</text>
        <dbReference type="Rhea" id="RHEA:13065"/>
        <dbReference type="ChEBI" id="CHEBI:15377"/>
        <dbReference type="ChEBI" id="CHEBI:15378"/>
        <dbReference type="ChEBI" id="CHEBI:30616"/>
        <dbReference type="ChEBI" id="CHEBI:43474"/>
        <dbReference type="ChEBI" id="CHEBI:456216"/>
        <dbReference type="EC" id="3.6.4.13"/>
    </reaction>
</comment>
<keyword evidence="24" id="KW-1185">Reference proteome</keyword>
<evidence type="ECO:0000256" key="14">
    <source>
        <dbReference type="ARBA" id="ARBA00023242"/>
    </source>
</evidence>
<evidence type="ECO:0000313" key="24">
    <source>
        <dbReference type="Proteomes" id="UP001152320"/>
    </source>
</evidence>
<dbReference type="Gene3D" id="3.40.50.300">
    <property type="entry name" value="P-loop containing nucleotide triphosphate hydrolases"/>
    <property type="match status" value="2"/>
</dbReference>
<dbReference type="SMART" id="SM00847">
    <property type="entry name" value="HA2"/>
    <property type="match status" value="1"/>
</dbReference>
<keyword evidence="6" id="KW-0963">Cytoplasm</keyword>
<evidence type="ECO:0000256" key="10">
    <source>
        <dbReference type="ARBA" id="ARBA00022806"/>
    </source>
</evidence>
<dbReference type="FunFam" id="3.40.50.300:FF:000946">
    <property type="entry name" value="putative ATP-dependent RNA helicase TDRD9"/>
    <property type="match status" value="1"/>
</dbReference>